<feature type="region of interest" description="Disordered" evidence="8">
    <location>
        <begin position="390"/>
        <end position="409"/>
    </location>
</feature>
<evidence type="ECO:0000313" key="11">
    <source>
        <dbReference type="Proteomes" id="UP000054408"/>
    </source>
</evidence>
<evidence type="ECO:0000259" key="9">
    <source>
        <dbReference type="PROSITE" id="PS50305"/>
    </source>
</evidence>
<feature type="active site" description="Proton acceptor" evidence="7">
    <location>
        <position position="127"/>
    </location>
</feature>
<dbReference type="Gene3D" id="2.120.10.80">
    <property type="entry name" value="Kelch-type beta propeller"/>
    <property type="match status" value="1"/>
</dbReference>
<keyword evidence="5" id="KW-0520">NAD</keyword>
<proteinExistence type="inferred from homology"/>
<dbReference type="InterPro" id="IPR026590">
    <property type="entry name" value="Ssirtuin_cat_dom"/>
</dbReference>
<comment type="similarity">
    <text evidence="6">Belongs to the sirtuin family. Class IV subfamily.</text>
</comment>
<dbReference type="Proteomes" id="UP000054408">
    <property type="component" value="Unassembled WGS sequence"/>
</dbReference>
<dbReference type="InterPro" id="IPR015915">
    <property type="entry name" value="Kelch-typ_b-propeller"/>
</dbReference>
<dbReference type="GO" id="GO:0070403">
    <property type="term" value="F:NAD+ binding"/>
    <property type="evidence" value="ECO:0007669"/>
    <property type="project" value="InterPro"/>
</dbReference>
<feature type="compositionally biased region" description="Low complexity" evidence="8">
    <location>
        <begin position="398"/>
        <end position="409"/>
    </location>
</feature>
<keyword evidence="4 7" id="KW-0862">Zinc</keyword>
<dbReference type="AlphaFoldDB" id="A0A0L0DPU8"/>
<dbReference type="PROSITE" id="PS50305">
    <property type="entry name" value="SIRTUIN"/>
    <property type="match status" value="1"/>
</dbReference>
<feature type="binding site" evidence="7">
    <location>
        <position position="168"/>
    </location>
    <ligand>
        <name>Zn(2+)</name>
        <dbReference type="ChEBI" id="CHEBI:29105"/>
    </ligand>
</feature>
<dbReference type="RefSeq" id="XP_013753777.1">
    <property type="nucleotide sequence ID" value="XM_013898323.1"/>
</dbReference>
<dbReference type="InterPro" id="IPR003000">
    <property type="entry name" value="Sirtuin"/>
</dbReference>
<dbReference type="eggNOG" id="KOG1905">
    <property type="taxonomic scope" value="Eukaryota"/>
</dbReference>
<dbReference type="OrthoDB" id="424302at2759"/>
<name>A0A0L0DPU8_THETB</name>
<dbReference type="EC" id="2.3.1.286" evidence="1"/>
<dbReference type="GO" id="GO:0005634">
    <property type="term" value="C:nucleus"/>
    <property type="evidence" value="ECO:0007669"/>
    <property type="project" value="TreeGrafter"/>
</dbReference>
<dbReference type="Gene3D" id="3.40.50.1220">
    <property type="entry name" value="TPP-binding domain"/>
    <property type="match status" value="1"/>
</dbReference>
<feature type="domain" description="Deacetylase sirtuin-type" evidence="9">
    <location>
        <begin position="19"/>
        <end position="263"/>
    </location>
</feature>
<dbReference type="STRING" id="461836.A0A0L0DPU8"/>
<feature type="binding site" evidence="7">
    <location>
        <position position="138"/>
    </location>
    <ligand>
        <name>Zn(2+)</name>
        <dbReference type="ChEBI" id="CHEBI:29105"/>
    </ligand>
</feature>
<organism evidence="10 11">
    <name type="scientific">Thecamonas trahens ATCC 50062</name>
    <dbReference type="NCBI Taxonomy" id="461836"/>
    <lineage>
        <taxon>Eukaryota</taxon>
        <taxon>Apusozoa</taxon>
        <taxon>Apusomonadida</taxon>
        <taxon>Apusomonadidae</taxon>
        <taxon>Thecamonas</taxon>
    </lineage>
</organism>
<keyword evidence="3 7" id="KW-0479">Metal-binding</keyword>
<evidence type="ECO:0000256" key="1">
    <source>
        <dbReference type="ARBA" id="ARBA00012928"/>
    </source>
</evidence>
<dbReference type="InterPro" id="IPR011043">
    <property type="entry name" value="Gal_Oxase/kelch_b-propeller"/>
</dbReference>
<evidence type="ECO:0000256" key="2">
    <source>
        <dbReference type="ARBA" id="ARBA00022679"/>
    </source>
</evidence>
<dbReference type="GeneID" id="25568559"/>
<evidence type="ECO:0000256" key="3">
    <source>
        <dbReference type="ARBA" id="ARBA00022723"/>
    </source>
</evidence>
<evidence type="ECO:0000256" key="5">
    <source>
        <dbReference type="ARBA" id="ARBA00023027"/>
    </source>
</evidence>
<evidence type="ECO:0000256" key="6">
    <source>
        <dbReference type="ARBA" id="ARBA00038170"/>
    </source>
</evidence>
<keyword evidence="2" id="KW-0808">Transferase</keyword>
<evidence type="ECO:0000256" key="7">
    <source>
        <dbReference type="PROSITE-ProRule" id="PRU00236"/>
    </source>
</evidence>
<dbReference type="InterPro" id="IPR029035">
    <property type="entry name" value="DHS-like_NAD/FAD-binding_dom"/>
</dbReference>
<dbReference type="SUPFAM" id="SSF52467">
    <property type="entry name" value="DHS-like NAD/FAD-binding domain"/>
    <property type="match status" value="1"/>
</dbReference>
<dbReference type="GO" id="GO:0017136">
    <property type="term" value="F:histone deacetylase activity, NAD-dependent"/>
    <property type="evidence" value="ECO:0007669"/>
    <property type="project" value="TreeGrafter"/>
</dbReference>
<dbReference type="EMBL" id="GL349488">
    <property type="protein sequence ID" value="KNC54317.1"/>
    <property type="molecule type" value="Genomic_DNA"/>
</dbReference>
<evidence type="ECO:0000256" key="4">
    <source>
        <dbReference type="ARBA" id="ARBA00022833"/>
    </source>
</evidence>
<keyword evidence="11" id="KW-1185">Reference proteome</keyword>
<dbReference type="Pfam" id="PF24681">
    <property type="entry name" value="Kelch_KLHDC2_KLHL20_DRC7"/>
    <property type="match status" value="1"/>
</dbReference>
<dbReference type="SUPFAM" id="SSF50965">
    <property type="entry name" value="Galactose oxidase, central domain"/>
    <property type="match status" value="1"/>
</dbReference>
<feature type="binding site" evidence="7">
    <location>
        <position position="163"/>
    </location>
    <ligand>
        <name>Zn(2+)</name>
        <dbReference type="ChEBI" id="CHEBI:29105"/>
    </ligand>
</feature>
<evidence type="ECO:0000256" key="8">
    <source>
        <dbReference type="SAM" id="MobiDB-lite"/>
    </source>
</evidence>
<evidence type="ECO:0000313" key="10">
    <source>
        <dbReference type="EMBL" id="KNC54317.1"/>
    </source>
</evidence>
<accession>A0A0L0DPU8</accession>
<dbReference type="GO" id="GO:0046872">
    <property type="term" value="F:metal ion binding"/>
    <property type="evidence" value="ECO:0007669"/>
    <property type="project" value="UniProtKB-KW"/>
</dbReference>
<dbReference type="Gene3D" id="2.20.28.200">
    <property type="match status" value="1"/>
</dbReference>
<protein>
    <recommendedName>
        <fullName evidence="1">protein acetyllysine N-acetyltransferase</fullName>
        <ecNumber evidence="1">2.3.1.286</ecNumber>
    </recommendedName>
</protein>
<dbReference type="PANTHER" id="PTHR11085">
    <property type="entry name" value="NAD-DEPENDENT PROTEIN DEACYLASE SIRTUIN-5, MITOCHONDRIAL-RELATED"/>
    <property type="match status" value="1"/>
</dbReference>
<feature type="binding site" evidence="7">
    <location>
        <position position="135"/>
    </location>
    <ligand>
        <name>Zn(2+)</name>
        <dbReference type="ChEBI" id="CHEBI:29105"/>
    </ligand>
</feature>
<dbReference type="Pfam" id="PF02146">
    <property type="entry name" value="SIR2"/>
    <property type="match status" value="1"/>
</dbReference>
<dbReference type="InterPro" id="IPR050134">
    <property type="entry name" value="NAD-dep_sirtuin_deacylases"/>
</dbReference>
<reference evidence="10 11" key="1">
    <citation type="submission" date="2010-05" db="EMBL/GenBank/DDBJ databases">
        <title>The Genome Sequence of Thecamonas trahens ATCC 50062.</title>
        <authorList>
            <consortium name="The Broad Institute Genome Sequencing Platform"/>
            <person name="Russ C."/>
            <person name="Cuomo C."/>
            <person name="Shea T."/>
            <person name="Young S.K."/>
            <person name="Zeng Q."/>
            <person name="Koehrsen M."/>
            <person name="Haas B."/>
            <person name="Borodovsky M."/>
            <person name="Guigo R."/>
            <person name="Alvarado L."/>
            <person name="Berlin A."/>
            <person name="Bochicchio J."/>
            <person name="Borenstein D."/>
            <person name="Chapman S."/>
            <person name="Chen Z."/>
            <person name="Freedman E."/>
            <person name="Gellesch M."/>
            <person name="Goldberg J."/>
            <person name="Griggs A."/>
            <person name="Gujja S."/>
            <person name="Heilman E."/>
            <person name="Heiman D."/>
            <person name="Hepburn T."/>
            <person name="Howarth C."/>
            <person name="Jen D."/>
            <person name="Larson L."/>
            <person name="Mehta T."/>
            <person name="Park D."/>
            <person name="Pearson M."/>
            <person name="Roberts A."/>
            <person name="Saif S."/>
            <person name="Shenoy N."/>
            <person name="Sisk P."/>
            <person name="Stolte C."/>
            <person name="Sykes S."/>
            <person name="Thomson T."/>
            <person name="Walk T."/>
            <person name="White J."/>
            <person name="Yandava C."/>
            <person name="Burger G."/>
            <person name="Gray M.W."/>
            <person name="Holland P.W.H."/>
            <person name="King N."/>
            <person name="Lang F.B.F."/>
            <person name="Roger A.J."/>
            <person name="Ruiz-Trillo I."/>
            <person name="Lander E."/>
            <person name="Nusbaum C."/>
        </authorList>
    </citation>
    <scope>NUCLEOTIDE SEQUENCE [LARGE SCALE GENOMIC DNA]</scope>
    <source>
        <strain evidence="10 11">ATCC 50062</strain>
    </source>
</reference>
<dbReference type="PANTHER" id="PTHR11085:SF10">
    <property type="entry name" value="NAD-DEPENDENT PROTEIN DEACYLASE SIRTUIN-5, MITOCHONDRIAL-RELATED"/>
    <property type="match status" value="1"/>
</dbReference>
<dbReference type="FunFam" id="3.40.50.1220:FF:000038">
    <property type="entry name" value="NAD-dependent protein deacetylase sirtuin-6 isoform X2"/>
    <property type="match status" value="1"/>
</dbReference>
<sequence length="802" mass="85042">MAHTAISDPEYMRERFDSQATLAGKISTLAEWIREADGETVIFTGAGISTSCGIPDFRSPNGVWTLKAQGRKRKGKTTPTTKAIPSATHMGIVAMLRSGTAKFLISQNCDGLHRRSGVPPAKLAELHGNSNIEYCRSCGAEYLRDWACRRIVRGRDHFTGRHCERAGCGGKLWDSTIDFGQSLPEEPLRAAYAASQTAALHIVFGSSLTVSPACDMPAETAAAGGRMVIVNLQKTPLTENADLHIYAKTDDVMCALLSQLGLDPPQWRLRRSIRIRHGVRGDGYVICVSAVDPEDNALPASIFRGVVASLVPQDADAAPTTVTLLEPPFAATIPVTTTPDKTVVDLMFMGHYAEPRLKLELPIVLGKPPAQPVAIELAYDPYTRTWTVLSRTDGTGAGPSATSAASPSAEPLIEPTATLVLSQDTSPAYMVSATRIASMAAASRPLVVMWPAVSRLVVPGGEQYPMVVLVGGLPSRDSGARDQPRLAAYQIVEHRVNGRVGVWFTPSFGNLAIQCRRECERGVLKRWLSAAAAVDPHTMVVFGGCDGSSMYNDLTVVRATSVRGALPTLELEIEALAAVPGGNRPAHRLGASLTAIGDGQLVLFGGSVCEGGPYAFLNDVHVFDMSSGEWTDMTPQIRGPRPSARAQHAAHYFAHANSLLVVGGTGVDAHHADGHVLDLDSWTWRAVPSGPGGPAAVAIADDDKKPFRITPAQCAIVPTSAATPDTVLVWGLPHQISPVHILDVSAGWRQQAGEFVLPPPLPATAAAAVTFDDGITALFGGVSGDGVRLEALGPTWIEAASP</sequence>
<gene>
    <name evidence="10" type="ORF">AMSG_10302</name>
</gene>